<feature type="binding site" evidence="9">
    <location>
        <position position="90"/>
    </location>
    <ligand>
        <name>Mg(2+)</name>
        <dbReference type="ChEBI" id="CHEBI:18420"/>
        <label>1</label>
    </ligand>
</feature>
<feature type="binding site" evidence="10">
    <location>
        <position position="68"/>
    </location>
    <ligand>
        <name>Mg(2+)</name>
        <dbReference type="ChEBI" id="CHEBI:18420"/>
        <label>1</label>
        <note>catalytic</note>
    </ligand>
</feature>
<feature type="binding site" evidence="9">
    <location>
        <position position="68"/>
    </location>
    <ligand>
        <name>substrate</name>
    </ligand>
</feature>
<dbReference type="InterPro" id="IPR006240">
    <property type="entry name" value="CysQ"/>
</dbReference>
<feature type="binding site" evidence="9">
    <location>
        <position position="68"/>
    </location>
    <ligand>
        <name>Mg(2+)</name>
        <dbReference type="ChEBI" id="CHEBI:18420"/>
        <label>1</label>
    </ligand>
</feature>
<evidence type="ECO:0000256" key="7">
    <source>
        <dbReference type="ARBA" id="ARBA00022842"/>
    </source>
</evidence>
<feature type="binding site" evidence="10">
    <location>
        <position position="91"/>
    </location>
    <ligand>
        <name>Mg(2+)</name>
        <dbReference type="ChEBI" id="CHEBI:18420"/>
        <label>1</label>
        <note>catalytic</note>
    </ligand>
</feature>
<comment type="subcellular location">
    <subcellularLocation>
        <location evidence="9">Cell inner membrane</location>
        <topology evidence="9">Peripheral membrane protein</topology>
        <orientation evidence="9">Cytoplasmic side</orientation>
    </subcellularLocation>
</comment>
<dbReference type="PRINTS" id="PR00377">
    <property type="entry name" value="IMPHPHTASES"/>
</dbReference>
<dbReference type="SUPFAM" id="SSF56655">
    <property type="entry name" value="Carbohydrate phosphatase"/>
    <property type="match status" value="1"/>
</dbReference>
<keyword evidence="4 9" id="KW-0997">Cell inner membrane</keyword>
<name>A0AA37WP87_9GAMM</name>
<dbReference type="RefSeq" id="WP_232595048.1">
    <property type="nucleotide sequence ID" value="NZ_BSPD01000035.1"/>
</dbReference>
<organism evidence="11 12">
    <name type="scientific">Marinibactrum halimedae</name>
    <dbReference type="NCBI Taxonomy" id="1444977"/>
    <lineage>
        <taxon>Bacteria</taxon>
        <taxon>Pseudomonadati</taxon>
        <taxon>Pseudomonadota</taxon>
        <taxon>Gammaproteobacteria</taxon>
        <taxon>Cellvibrionales</taxon>
        <taxon>Cellvibrionaceae</taxon>
        <taxon>Marinibactrum</taxon>
    </lineage>
</organism>
<evidence type="ECO:0000256" key="10">
    <source>
        <dbReference type="PIRSR" id="PIRSR600760-2"/>
    </source>
</evidence>
<comment type="caution">
    <text evidence="11">The sequence shown here is derived from an EMBL/GenBank/DDBJ whole genome shotgun (WGS) entry which is preliminary data.</text>
</comment>
<feature type="binding site" evidence="10">
    <location>
        <position position="90"/>
    </location>
    <ligand>
        <name>Mg(2+)</name>
        <dbReference type="ChEBI" id="CHEBI:18420"/>
        <label>2</label>
    </ligand>
</feature>
<dbReference type="Gene3D" id="3.40.190.80">
    <property type="match status" value="1"/>
</dbReference>
<dbReference type="EMBL" id="BSPD01000035">
    <property type="protein sequence ID" value="GLS25867.1"/>
    <property type="molecule type" value="Genomic_DNA"/>
</dbReference>
<dbReference type="PROSITE" id="PS00629">
    <property type="entry name" value="IMP_1"/>
    <property type="match status" value="1"/>
</dbReference>
<dbReference type="CDD" id="cd01638">
    <property type="entry name" value="CysQ"/>
    <property type="match status" value="1"/>
</dbReference>
<evidence type="ECO:0000256" key="3">
    <source>
        <dbReference type="ARBA" id="ARBA00022475"/>
    </source>
</evidence>
<dbReference type="PROSITE" id="PS00630">
    <property type="entry name" value="IMP_2"/>
    <property type="match status" value="1"/>
</dbReference>
<evidence type="ECO:0000256" key="8">
    <source>
        <dbReference type="ARBA" id="ARBA00023136"/>
    </source>
</evidence>
<dbReference type="GO" id="GO:0000103">
    <property type="term" value="P:sulfate assimilation"/>
    <property type="evidence" value="ECO:0007669"/>
    <property type="project" value="TreeGrafter"/>
</dbReference>
<evidence type="ECO:0000256" key="1">
    <source>
        <dbReference type="ARBA" id="ARBA00001625"/>
    </source>
</evidence>
<keyword evidence="5 9" id="KW-0479">Metal-binding</keyword>
<dbReference type="Proteomes" id="UP001156870">
    <property type="component" value="Unassembled WGS sequence"/>
</dbReference>
<dbReference type="FunFam" id="3.30.540.10:FF:000007">
    <property type="entry name" value="3'(2'),5'-bisphosphate nucleotidase CysQ"/>
    <property type="match status" value="1"/>
</dbReference>
<evidence type="ECO:0000256" key="5">
    <source>
        <dbReference type="ARBA" id="ARBA00022723"/>
    </source>
</evidence>
<feature type="binding site" evidence="10">
    <location>
        <position position="222"/>
    </location>
    <ligand>
        <name>Mg(2+)</name>
        <dbReference type="ChEBI" id="CHEBI:18420"/>
        <label>1</label>
        <note>catalytic</note>
    </ligand>
</feature>
<dbReference type="Pfam" id="PF00459">
    <property type="entry name" value="Inositol_P"/>
    <property type="match status" value="1"/>
</dbReference>
<keyword evidence="7 9" id="KW-0460">Magnesium</keyword>
<comment type="similarity">
    <text evidence="2 9">Belongs to the inositol monophosphatase superfamily. CysQ family.</text>
</comment>
<evidence type="ECO:0000313" key="11">
    <source>
        <dbReference type="EMBL" id="GLS25867.1"/>
    </source>
</evidence>
<dbReference type="GO" id="GO:0050427">
    <property type="term" value="P:3'-phosphoadenosine 5'-phosphosulfate metabolic process"/>
    <property type="evidence" value="ECO:0007669"/>
    <property type="project" value="TreeGrafter"/>
</dbReference>
<dbReference type="NCBIfam" id="TIGR01331">
    <property type="entry name" value="bisphos_cysQ"/>
    <property type="match status" value="1"/>
</dbReference>
<dbReference type="EC" id="3.1.3.7" evidence="9"/>
<evidence type="ECO:0000313" key="12">
    <source>
        <dbReference type="Proteomes" id="UP001156870"/>
    </source>
</evidence>
<keyword evidence="12" id="KW-1185">Reference proteome</keyword>
<reference evidence="11 12" key="1">
    <citation type="journal article" date="2014" name="Int. J. Syst. Evol. Microbiol.">
        <title>Complete genome sequence of Corynebacterium casei LMG S-19264T (=DSM 44701T), isolated from a smear-ripened cheese.</title>
        <authorList>
            <consortium name="US DOE Joint Genome Institute (JGI-PGF)"/>
            <person name="Walter F."/>
            <person name="Albersmeier A."/>
            <person name="Kalinowski J."/>
            <person name="Ruckert C."/>
        </authorList>
    </citation>
    <scope>NUCLEOTIDE SEQUENCE [LARGE SCALE GENOMIC DNA]</scope>
    <source>
        <strain evidence="11 12">NBRC 110095</strain>
    </source>
</reference>
<comment type="catalytic activity">
    <reaction evidence="1 9">
        <text>adenosine 3',5'-bisphosphate + H2O = AMP + phosphate</text>
        <dbReference type="Rhea" id="RHEA:10040"/>
        <dbReference type="ChEBI" id="CHEBI:15377"/>
        <dbReference type="ChEBI" id="CHEBI:43474"/>
        <dbReference type="ChEBI" id="CHEBI:58343"/>
        <dbReference type="ChEBI" id="CHEBI:456215"/>
        <dbReference type="EC" id="3.1.3.7"/>
    </reaction>
</comment>
<feature type="binding site" evidence="9">
    <location>
        <position position="91"/>
    </location>
    <ligand>
        <name>Mg(2+)</name>
        <dbReference type="ChEBI" id="CHEBI:18420"/>
        <label>2</label>
    </ligand>
</feature>
<dbReference type="PANTHER" id="PTHR43028">
    <property type="entry name" value="3'(2'),5'-BISPHOSPHATE NUCLEOTIDASE 1"/>
    <property type="match status" value="1"/>
</dbReference>
<dbReference type="Gene3D" id="3.30.540.10">
    <property type="entry name" value="Fructose-1,6-Bisphosphatase, subunit A, domain 1"/>
    <property type="match status" value="1"/>
</dbReference>
<evidence type="ECO:0000256" key="2">
    <source>
        <dbReference type="ARBA" id="ARBA00005289"/>
    </source>
</evidence>
<feature type="binding site" evidence="9">
    <location>
        <position position="222"/>
    </location>
    <ligand>
        <name>Mg(2+)</name>
        <dbReference type="ChEBI" id="CHEBI:18420"/>
        <label>2</label>
    </ligand>
</feature>
<comment type="cofactor">
    <cofactor evidence="9 10">
        <name>Mg(2+)</name>
        <dbReference type="ChEBI" id="CHEBI:18420"/>
    </cofactor>
</comment>
<feature type="binding site" evidence="10">
    <location>
        <position position="88"/>
    </location>
    <ligand>
        <name>Mg(2+)</name>
        <dbReference type="ChEBI" id="CHEBI:18420"/>
        <label>1</label>
        <note>catalytic</note>
    </ligand>
</feature>
<sequence>MNKALLDQVVKISRNAGHAILEVYNRSEGFEVDAKADDSPVTEADLAAHAILEPALEALIPGVPVLSEESHLPPYSIRSQWQRYWIIDPLDGTKEFIKRNGEFTVNVALIENGKPVLGVVYVPVLDITYTGLEGKGAWKITEGQETPIHVRTVQSRLDSKAPIEVVASRNHGAEEVVHLMERLQSQVGPVETKNMGSSLKLCLVAEGQADLYPRLALTSEWDTAAAQAVVEAAGGLVVDTNFTILRYNTKEDILNPFFHVIGDTQFNWRDYLITQ</sequence>
<dbReference type="InterPro" id="IPR020550">
    <property type="entry name" value="Inositol_monophosphatase_CS"/>
</dbReference>
<proteinExistence type="inferred from homology"/>
<dbReference type="GO" id="GO:0046854">
    <property type="term" value="P:phosphatidylinositol phosphate biosynthetic process"/>
    <property type="evidence" value="ECO:0007669"/>
    <property type="project" value="InterPro"/>
</dbReference>
<feature type="binding site" evidence="9">
    <location>
        <begin position="90"/>
        <end position="93"/>
    </location>
    <ligand>
        <name>substrate</name>
    </ligand>
</feature>
<evidence type="ECO:0000256" key="4">
    <source>
        <dbReference type="ARBA" id="ARBA00022519"/>
    </source>
</evidence>
<dbReference type="AlphaFoldDB" id="A0AA37WP87"/>
<feature type="binding site" evidence="9">
    <location>
        <position position="88"/>
    </location>
    <ligand>
        <name>Mg(2+)</name>
        <dbReference type="ChEBI" id="CHEBI:18420"/>
        <label>2</label>
    </ligand>
</feature>
<dbReference type="InterPro" id="IPR000760">
    <property type="entry name" value="Inositol_monophosphatase-like"/>
</dbReference>
<dbReference type="InterPro" id="IPR020583">
    <property type="entry name" value="Inositol_monoP_metal-BS"/>
</dbReference>
<dbReference type="HAMAP" id="MF_02095">
    <property type="entry name" value="CysQ"/>
    <property type="match status" value="1"/>
</dbReference>
<dbReference type="GO" id="GO:0008441">
    <property type="term" value="F:3'(2'),5'-bisphosphate nucleotidase activity"/>
    <property type="evidence" value="ECO:0007669"/>
    <property type="project" value="UniProtKB-UniRule"/>
</dbReference>
<accession>A0AA37WP87</accession>
<keyword evidence="3 9" id="KW-1003">Cell membrane</keyword>
<keyword evidence="8 9" id="KW-0472">Membrane</keyword>
<evidence type="ECO:0000256" key="6">
    <source>
        <dbReference type="ARBA" id="ARBA00022801"/>
    </source>
</evidence>
<feature type="binding site" evidence="9">
    <location>
        <position position="222"/>
    </location>
    <ligand>
        <name>substrate</name>
    </ligand>
</feature>
<dbReference type="PANTHER" id="PTHR43028:SF5">
    <property type="entry name" value="3'(2'),5'-BISPHOSPHATE NUCLEOTIDASE 1"/>
    <property type="match status" value="1"/>
</dbReference>
<dbReference type="GO" id="GO:0000287">
    <property type="term" value="F:magnesium ion binding"/>
    <property type="evidence" value="ECO:0007669"/>
    <property type="project" value="UniProtKB-UniRule"/>
</dbReference>
<dbReference type="InterPro" id="IPR050725">
    <property type="entry name" value="CysQ/Inositol_MonoPase"/>
</dbReference>
<evidence type="ECO:0000256" key="9">
    <source>
        <dbReference type="HAMAP-Rule" id="MF_02095"/>
    </source>
</evidence>
<gene>
    <name evidence="9 11" type="primary">cysQ</name>
    <name evidence="11" type="ORF">GCM10007877_15810</name>
</gene>
<feature type="binding site" evidence="9">
    <location>
        <position position="88"/>
    </location>
    <ligand>
        <name>Mg(2+)</name>
        <dbReference type="ChEBI" id="CHEBI:18420"/>
        <label>1</label>
    </ligand>
</feature>
<protein>
    <recommendedName>
        <fullName evidence="9">3'(2'),5'-bisphosphate nucleotidase CysQ</fullName>
        <ecNumber evidence="9">3.1.3.7</ecNumber>
    </recommendedName>
    <alternativeName>
        <fullName evidence="9">3'(2'),5-bisphosphonucleoside 3'(2')-phosphohydrolase</fullName>
    </alternativeName>
    <alternativeName>
        <fullName evidence="9">3'-phosphoadenosine 5'-phosphate phosphatase</fullName>
        <shortName evidence="9">PAP phosphatase</shortName>
    </alternativeName>
</protein>
<keyword evidence="6 9" id="KW-0378">Hydrolase</keyword>
<comment type="function">
    <text evidence="9">Converts adenosine-3',5'-bisphosphate (PAP) to AMP.</text>
</comment>
<dbReference type="GO" id="GO:0005886">
    <property type="term" value="C:plasma membrane"/>
    <property type="evidence" value="ECO:0007669"/>
    <property type="project" value="UniProtKB-SubCell"/>
</dbReference>